<evidence type="ECO:0000313" key="2">
    <source>
        <dbReference type="EMBL" id="MBB4907354.1"/>
    </source>
</evidence>
<evidence type="ECO:0000313" key="3">
    <source>
        <dbReference type="Proteomes" id="UP000520767"/>
    </source>
</evidence>
<name>A0A7W7Q5Z8_9PSEU</name>
<keyword evidence="3" id="KW-1185">Reference proteome</keyword>
<evidence type="ECO:0000256" key="1">
    <source>
        <dbReference type="SAM" id="Phobius"/>
    </source>
</evidence>
<dbReference type="EMBL" id="JACHJQ010000003">
    <property type="protein sequence ID" value="MBB4907354.1"/>
    <property type="molecule type" value="Genomic_DNA"/>
</dbReference>
<gene>
    <name evidence="2" type="ORF">FHR82_003574</name>
</gene>
<organism evidence="2 3">
    <name type="scientific">Actinophytocola algeriensis</name>
    <dbReference type="NCBI Taxonomy" id="1768010"/>
    <lineage>
        <taxon>Bacteria</taxon>
        <taxon>Bacillati</taxon>
        <taxon>Actinomycetota</taxon>
        <taxon>Actinomycetes</taxon>
        <taxon>Pseudonocardiales</taxon>
        <taxon>Pseudonocardiaceae</taxon>
    </lineage>
</organism>
<protein>
    <submittedName>
        <fullName evidence="2">Uncharacterized protein</fullName>
    </submittedName>
</protein>
<dbReference type="Proteomes" id="UP000520767">
    <property type="component" value="Unassembled WGS sequence"/>
</dbReference>
<keyword evidence="1" id="KW-1133">Transmembrane helix</keyword>
<dbReference type="RefSeq" id="WP_184811439.1">
    <property type="nucleotide sequence ID" value="NZ_JACHJQ010000003.1"/>
</dbReference>
<sequence length="107" mass="10617">MDQKRTFSRPGTARALVLLASALALAGAVLVFLLALAFGSALRDLTGAVLVATAIFGGFVLVSAVVANLLAIRAKSTRGIVGVGCGTLLAGVVIGLGVLLLVISQSA</sequence>
<keyword evidence="1" id="KW-0812">Transmembrane</keyword>
<proteinExistence type="predicted"/>
<comment type="caution">
    <text evidence="2">The sequence shown here is derived from an EMBL/GenBank/DDBJ whole genome shotgun (WGS) entry which is preliminary data.</text>
</comment>
<feature type="transmembrane region" description="Helical" evidence="1">
    <location>
        <begin position="79"/>
        <end position="103"/>
    </location>
</feature>
<feature type="transmembrane region" description="Helical" evidence="1">
    <location>
        <begin position="49"/>
        <end position="72"/>
    </location>
</feature>
<accession>A0A7W7Q5Z8</accession>
<reference evidence="2 3" key="1">
    <citation type="submission" date="2020-08" db="EMBL/GenBank/DDBJ databases">
        <title>Genomic Encyclopedia of Type Strains, Phase III (KMG-III): the genomes of soil and plant-associated and newly described type strains.</title>
        <authorList>
            <person name="Whitman W."/>
        </authorList>
    </citation>
    <scope>NUCLEOTIDE SEQUENCE [LARGE SCALE GENOMIC DNA]</scope>
    <source>
        <strain evidence="2 3">CECT 8960</strain>
    </source>
</reference>
<dbReference type="AlphaFoldDB" id="A0A7W7Q5Z8"/>
<keyword evidence="1" id="KW-0472">Membrane</keyword>